<feature type="signal peptide" evidence="1">
    <location>
        <begin position="1"/>
        <end position="24"/>
    </location>
</feature>
<accession>A0A370KB18</accession>
<protein>
    <recommendedName>
        <fullName evidence="4">Chorismate lyase</fullName>
    </recommendedName>
</protein>
<name>A0A370KB18_9GAMM</name>
<dbReference type="OrthoDB" id="7862147at2"/>
<comment type="caution">
    <text evidence="2">The sequence shown here is derived from an EMBL/GenBank/DDBJ whole genome shotgun (WGS) entry which is preliminary data.</text>
</comment>
<keyword evidence="1" id="KW-0732">Signal</keyword>
<evidence type="ECO:0008006" key="4">
    <source>
        <dbReference type="Google" id="ProtNLM"/>
    </source>
</evidence>
<feature type="chain" id="PRO_5016877462" description="Chorismate lyase" evidence="1">
    <location>
        <begin position="25"/>
        <end position="227"/>
    </location>
</feature>
<reference evidence="2 3" key="1">
    <citation type="submission" date="2018-07" db="EMBL/GenBank/DDBJ databases">
        <title>Dyella solisilvae sp. nov., isolated from the pine and broad-leaved mixed forest soil.</title>
        <authorList>
            <person name="Gao Z."/>
            <person name="Qiu L."/>
        </authorList>
    </citation>
    <scope>NUCLEOTIDE SEQUENCE [LARGE SCALE GENOMIC DNA]</scope>
    <source>
        <strain evidence="2 3">DHG54</strain>
    </source>
</reference>
<dbReference type="AlphaFoldDB" id="A0A370KB18"/>
<sequence length="227" mass="24776">MRRGAAAACALGLGGSLLVTPVQAQAPAWRDDATSRLEVLALLQTLNADLLSHPSATLTLERWCGAHHLSAEAKVVAERVRGQDKPLPDDARKQLGIGADEPVRYRRVQLACGEHVLSEADNWYVPSRLTESMNHELDTTDTPFGKIVQPLHFRRQTLAAELLWSPLPQGWESGTPLPASQGALAIPHHVLQHRAVLFDQDNRPFSLVVESYTADVLAFPQPALGGR</sequence>
<evidence type="ECO:0000313" key="2">
    <source>
        <dbReference type="EMBL" id="RDI99220.1"/>
    </source>
</evidence>
<gene>
    <name evidence="2" type="ORF">DVT68_08285</name>
</gene>
<dbReference type="InterPro" id="IPR028978">
    <property type="entry name" value="Chorismate_lyase_/UTRA_dom_sf"/>
</dbReference>
<evidence type="ECO:0000313" key="3">
    <source>
        <dbReference type="Proteomes" id="UP000254711"/>
    </source>
</evidence>
<dbReference type="Proteomes" id="UP000254711">
    <property type="component" value="Unassembled WGS sequence"/>
</dbReference>
<dbReference type="EMBL" id="QQSY01000002">
    <property type="protein sequence ID" value="RDI99220.1"/>
    <property type="molecule type" value="Genomic_DNA"/>
</dbReference>
<keyword evidence="3" id="KW-1185">Reference proteome</keyword>
<organism evidence="2 3">
    <name type="scientific">Dyella solisilvae</name>
    <dbReference type="NCBI Taxonomy" id="1920168"/>
    <lineage>
        <taxon>Bacteria</taxon>
        <taxon>Pseudomonadati</taxon>
        <taxon>Pseudomonadota</taxon>
        <taxon>Gammaproteobacteria</taxon>
        <taxon>Lysobacterales</taxon>
        <taxon>Rhodanobacteraceae</taxon>
        <taxon>Dyella</taxon>
    </lineage>
</organism>
<dbReference type="RefSeq" id="WP_114825303.1">
    <property type="nucleotide sequence ID" value="NZ_QQSY01000002.1"/>
</dbReference>
<evidence type="ECO:0000256" key="1">
    <source>
        <dbReference type="SAM" id="SignalP"/>
    </source>
</evidence>
<dbReference type="SUPFAM" id="SSF64288">
    <property type="entry name" value="Chorismate lyase-like"/>
    <property type="match status" value="1"/>
</dbReference>
<proteinExistence type="predicted"/>
<dbReference type="Gene3D" id="3.40.1410.10">
    <property type="entry name" value="Chorismate lyase-like"/>
    <property type="match status" value="1"/>
</dbReference>